<proteinExistence type="predicted"/>
<organism evidence="2 3">
    <name type="scientific">Byssothecium circinans</name>
    <dbReference type="NCBI Taxonomy" id="147558"/>
    <lineage>
        <taxon>Eukaryota</taxon>
        <taxon>Fungi</taxon>
        <taxon>Dikarya</taxon>
        <taxon>Ascomycota</taxon>
        <taxon>Pezizomycotina</taxon>
        <taxon>Dothideomycetes</taxon>
        <taxon>Pleosporomycetidae</taxon>
        <taxon>Pleosporales</taxon>
        <taxon>Massarineae</taxon>
        <taxon>Massarinaceae</taxon>
        <taxon>Byssothecium</taxon>
    </lineage>
</organism>
<name>A0A6A5U2P2_9PLEO</name>
<sequence length="172" mass="18849">MATSNPKPWSDKTKDDLNTYISSFTSGDKPKLPGAIVHIVDAKNNVLFSHASGGGSQTLSTDTLFVILSVTKIIGAIAFMQLVDRGVVSLDDAEVIKKLVPELASKKVLTGSRVKEDGSGETEWVFEDMKTDITPRMLMSHCWGGGHSFFNKFLYSYLMRDGLWANANESND</sequence>
<dbReference type="EMBL" id="ML976985">
    <property type="protein sequence ID" value="KAF1959125.1"/>
    <property type="molecule type" value="Genomic_DNA"/>
</dbReference>
<dbReference type="Gene3D" id="3.40.710.10">
    <property type="entry name" value="DD-peptidase/beta-lactamase superfamily"/>
    <property type="match status" value="1"/>
</dbReference>
<feature type="domain" description="Beta-lactamase-related" evidence="1">
    <location>
        <begin position="30"/>
        <end position="149"/>
    </location>
</feature>
<accession>A0A6A5U2P2</accession>
<dbReference type="SUPFAM" id="SSF56601">
    <property type="entry name" value="beta-lactamase/transpeptidase-like"/>
    <property type="match status" value="1"/>
</dbReference>
<dbReference type="Pfam" id="PF00144">
    <property type="entry name" value="Beta-lactamase"/>
    <property type="match status" value="1"/>
</dbReference>
<dbReference type="OrthoDB" id="428260at2759"/>
<dbReference type="Proteomes" id="UP000800035">
    <property type="component" value="Unassembled WGS sequence"/>
</dbReference>
<protein>
    <submittedName>
        <fullName evidence="2">Beta-lactamase/transpeptidase-like protein</fullName>
    </submittedName>
</protein>
<gene>
    <name evidence="2" type="ORF">CC80DRAFT_591205</name>
</gene>
<dbReference type="InterPro" id="IPR050789">
    <property type="entry name" value="Diverse_Enzym_Activities"/>
</dbReference>
<dbReference type="PANTHER" id="PTHR43283:SF3">
    <property type="entry name" value="BETA-LACTAMASE FAMILY PROTEIN (AFU_ORTHOLOGUE AFUA_5G07500)"/>
    <property type="match status" value="1"/>
</dbReference>
<dbReference type="PANTHER" id="PTHR43283">
    <property type="entry name" value="BETA-LACTAMASE-RELATED"/>
    <property type="match status" value="1"/>
</dbReference>
<evidence type="ECO:0000313" key="2">
    <source>
        <dbReference type="EMBL" id="KAF1959125.1"/>
    </source>
</evidence>
<dbReference type="InterPro" id="IPR012338">
    <property type="entry name" value="Beta-lactam/transpept-like"/>
</dbReference>
<keyword evidence="3" id="KW-1185">Reference proteome</keyword>
<evidence type="ECO:0000313" key="3">
    <source>
        <dbReference type="Proteomes" id="UP000800035"/>
    </source>
</evidence>
<dbReference type="AlphaFoldDB" id="A0A6A5U2P2"/>
<evidence type="ECO:0000259" key="1">
    <source>
        <dbReference type="Pfam" id="PF00144"/>
    </source>
</evidence>
<dbReference type="InterPro" id="IPR001466">
    <property type="entry name" value="Beta-lactam-related"/>
</dbReference>
<reference evidence="2" key="1">
    <citation type="journal article" date="2020" name="Stud. Mycol.">
        <title>101 Dothideomycetes genomes: a test case for predicting lifestyles and emergence of pathogens.</title>
        <authorList>
            <person name="Haridas S."/>
            <person name="Albert R."/>
            <person name="Binder M."/>
            <person name="Bloem J."/>
            <person name="Labutti K."/>
            <person name="Salamov A."/>
            <person name="Andreopoulos B."/>
            <person name="Baker S."/>
            <person name="Barry K."/>
            <person name="Bills G."/>
            <person name="Bluhm B."/>
            <person name="Cannon C."/>
            <person name="Castanera R."/>
            <person name="Culley D."/>
            <person name="Daum C."/>
            <person name="Ezra D."/>
            <person name="Gonzalez J."/>
            <person name="Henrissat B."/>
            <person name="Kuo A."/>
            <person name="Liang C."/>
            <person name="Lipzen A."/>
            <person name="Lutzoni F."/>
            <person name="Magnuson J."/>
            <person name="Mondo S."/>
            <person name="Nolan M."/>
            <person name="Ohm R."/>
            <person name="Pangilinan J."/>
            <person name="Park H.-J."/>
            <person name="Ramirez L."/>
            <person name="Alfaro M."/>
            <person name="Sun H."/>
            <person name="Tritt A."/>
            <person name="Yoshinaga Y."/>
            <person name="Zwiers L.-H."/>
            <person name="Turgeon B."/>
            <person name="Goodwin S."/>
            <person name="Spatafora J."/>
            <person name="Crous P."/>
            <person name="Grigoriev I."/>
        </authorList>
    </citation>
    <scope>NUCLEOTIDE SEQUENCE</scope>
    <source>
        <strain evidence="2">CBS 675.92</strain>
    </source>
</reference>